<dbReference type="FunFam" id="3.30.70.270:FF:000001">
    <property type="entry name" value="Diguanylate cyclase domain protein"/>
    <property type="match status" value="1"/>
</dbReference>
<dbReference type="PANTHER" id="PTHR44757">
    <property type="entry name" value="DIGUANYLATE CYCLASE DGCP"/>
    <property type="match status" value="1"/>
</dbReference>
<sequence length="622" mass="67839">MTALRNLSDSTLADVLAALRREAREATDSRRLVQDLQVHQIELELQNRELRCARQTLEESRDRYADLYDLAPVAYAAIDRQGLVTQMNLTAARLLGVERGSTGDLYLGPRLGPGDAPPLLAALARALDTGAEEVLEVDLVSAHERRRALRLLIQRERPSPGAAGPATCRVALLDITEHQRLTEQLRERERDLVQLAHQDPLTGLPNRLLFADRLGQALRRARREQRQVALLFLDLDGFKAINDSLGHPAGDRVLQEAARRLRGQVREGDTLARFGGDEFTLVLDPVERAGDAALVAEKLTQAFKRPIDLDGRPLYVTLSIGISLYPQDGIDVDTLVRNADTAMYQAKDQGRDGFQFYTADMTARAFAQVSLETALREALSLEQFVLYYQPQHDLTTGRIIGVESLIRWHHPTLGLVGPEWFVPLAESSGLIVPIGAWVVRTAAGQLRAWREQGLLADVTLWVNLSNREIRTASLAEGIAATVAESGLEPGALAVEITDIKSVADSESAAENIRRLLDLGIEVAIDSFGTGHSSLASLKRLAVRGLKIDGSFVAGLPGDADDAAIARAIIVLGRALGLRVVAEGIETRAQAESLKAAGCRIGQGYLFSRPLAAAEFGAYCRRG</sequence>
<keyword evidence="6" id="KW-1185">Reference proteome</keyword>
<dbReference type="SUPFAM" id="SSF141868">
    <property type="entry name" value="EAL domain-like"/>
    <property type="match status" value="1"/>
</dbReference>
<dbReference type="RefSeq" id="WP_100919236.1">
    <property type="nucleotide sequence ID" value="NZ_CP020370.1"/>
</dbReference>
<dbReference type="CDD" id="cd01949">
    <property type="entry name" value="GGDEF"/>
    <property type="match status" value="1"/>
</dbReference>
<dbReference type="InterPro" id="IPR001633">
    <property type="entry name" value="EAL_dom"/>
</dbReference>
<organism evidence="5 6">
    <name type="scientific">Candidatus Thiodictyon syntrophicum</name>
    <dbReference type="NCBI Taxonomy" id="1166950"/>
    <lineage>
        <taxon>Bacteria</taxon>
        <taxon>Pseudomonadati</taxon>
        <taxon>Pseudomonadota</taxon>
        <taxon>Gammaproteobacteria</taxon>
        <taxon>Chromatiales</taxon>
        <taxon>Chromatiaceae</taxon>
        <taxon>Thiodictyon</taxon>
    </lineage>
</organism>
<evidence type="ECO:0000256" key="1">
    <source>
        <dbReference type="ARBA" id="ARBA00001946"/>
    </source>
</evidence>
<dbReference type="Pfam" id="PF13188">
    <property type="entry name" value="PAS_8"/>
    <property type="match status" value="1"/>
</dbReference>
<dbReference type="NCBIfam" id="TIGR00254">
    <property type="entry name" value="GGDEF"/>
    <property type="match status" value="1"/>
</dbReference>
<dbReference type="InterPro" id="IPR000160">
    <property type="entry name" value="GGDEF_dom"/>
</dbReference>
<gene>
    <name evidence="5" type="ORF">THSYN_11210</name>
</gene>
<dbReference type="EMBL" id="CP020370">
    <property type="protein sequence ID" value="AUB81465.1"/>
    <property type="molecule type" value="Genomic_DNA"/>
</dbReference>
<dbReference type="InterPro" id="IPR052155">
    <property type="entry name" value="Biofilm_reg_signaling"/>
</dbReference>
<dbReference type="SUPFAM" id="SSF55073">
    <property type="entry name" value="Nucleotide cyclase"/>
    <property type="match status" value="1"/>
</dbReference>
<dbReference type="SMART" id="SM00267">
    <property type="entry name" value="GGDEF"/>
    <property type="match status" value="1"/>
</dbReference>
<dbReference type="PANTHER" id="PTHR44757:SF2">
    <property type="entry name" value="BIOFILM ARCHITECTURE MAINTENANCE PROTEIN MBAA"/>
    <property type="match status" value="1"/>
</dbReference>
<evidence type="ECO:0000313" key="5">
    <source>
        <dbReference type="EMBL" id="AUB81465.1"/>
    </source>
</evidence>
<feature type="domain" description="GGDEF" evidence="4">
    <location>
        <begin position="226"/>
        <end position="359"/>
    </location>
</feature>
<dbReference type="SMART" id="SM00052">
    <property type="entry name" value="EAL"/>
    <property type="match status" value="1"/>
</dbReference>
<dbReference type="InterPro" id="IPR029787">
    <property type="entry name" value="Nucleotide_cyclase"/>
</dbReference>
<comment type="cofactor">
    <cofactor evidence="1">
        <name>Mg(2+)</name>
        <dbReference type="ChEBI" id="CHEBI:18420"/>
    </cofactor>
</comment>
<feature type="coiled-coil region" evidence="2">
    <location>
        <begin position="36"/>
        <end position="63"/>
    </location>
</feature>
<dbReference type="SUPFAM" id="SSF55785">
    <property type="entry name" value="PYP-like sensor domain (PAS domain)"/>
    <property type="match status" value="1"/>
</dbReference>
<dbReference type="PROSITE" id="PS50887">
    <property type="entry name" value="GGDEF"/>
    <property type="match status" value="1"/>
</dbReference>
<accession>A0A2K8U7D1</accession>
<evidence type="ECO:0000259" key="3">
    <source>
        <dbReference type="PROSITE" id="PS50883"/>
    </source>
</evidence>
<evidence type="ECO:0000256" key="2">
    <source>
        <dbReference type="SAM" id="Coils"/>
    </source>
</evidence>
<evidence type="ECO:0000313" key="6">
    <source>
        <dbReference type="Proteomes" id="UP000232638"/>
    </source>
</evidence>
<dbReference type="Pfam" id="PF00563">
    <property type="entry name" value="EAL"/>
    <property type="match status" value="1"/>
</dbReference>
<proteinExistence type="predicted"/>
<dbReference type="GO" id="GO:0003824">
    <property type="term" value="F:catalytic activity"/>
    <property type="evidence" value="ECO:0007669"/>
    <property type="project" value="UniProtKB-ARBA"/>
</dbReference>
<keyword evidence="2" id="KW-0175">Coiled coil</keyword>
<dbReference type="PROSITE" id="PS50883">
    <property type="entry name" value="EAL"/>
    <property type="match status" value="1"/>
</dbReference>
<dbReference type="InterPro" id="IPR000014">
    <property type="entry name" value="PAS"/>
</dbReference>
<dbReference type="CDD" id="cd01948">
    <property type="entry name" value="EAL"/>
    <property type="match status" value="1"/>
</dbReference>
<dbReference type="Gene3D" id="3.20.20.450">
    <property type="entry name" value="EAL domain"/>
    <property type="match status" value="1"/>
</dbReference>
<dbReference type="AlphaFoldDB" id="A0A2K8U7D1"/>
<feature type="domain" description="EAL" evidence="3">
    <location>
        <begin position="368"/>
        <end position="622"/>
    </location>
</feature>
<dbReference type="OrthoDB" id="8553030at2"/>
<evidence type="ECO:0000259" key="4">
    <source>
        <dbReference type="PROSITE" id="PS50887"/>
    </source>
</evidence>
<dbReference type="Gene3D" id="3.30.70.270">
    <property type="match status" value="1"/>
</dbReference>
<dbReference type="InterPro" id="IPR035919">
    <property type="entry name" value="EAL_sf"/>
</dbReference>
<protein>
    <submittedName>
        <fullName evidence="5">PAS domain S-box protein</fullName>
    </submittedName>
</protein>
<dbReference type="InterPro" id="IPR043128">
    <property type="entry name" value="Rev_trsase/Diguanyl_cyclase"/>
</dbReference>
<name>A0A2K8U7D1_9GAMM</name>
<dbReference type="Pfam" id="PF00990">
    <property type="entry name" value="GGDEF"/>
    <property type="match status" value="1"/>
</dbReference>
<dbReference type="InterPro" id="IPR035965">
    <property type="entry name" value="PAS-like_dom_sf"/>
</dbReference>
<dbReference type="KEGG" id="tsy:THSYN_11210"/>
<dbReference type="Gene3D" id="3.30.450.20">
    <property type="entry name" value="PAS domain"/>
    <property type="match status" value="1"/>
</dbReference>
<dbReference type="Proteomes" id="UP000232638">
    <property type="component" value="Chromosome"/>
</dbReference>
<reference evidence="5 6" key="1">
    <citation type="submission" date="2017-03" db="EMBL/GenBank/DDBJ databases">
        <title>Complete genome sequence of Candidatus 'Thiodictyon syntrophicum' sp. nov. strain Cad16T, a photolithoautotroph purple sulfur bacterium isolated from an alpine meromictic lake.</title>
        <authorList>
            <person name="Luedin S.M."/>
            <person name="Pothier J.F."/>
            <person name="Danza F."/>
            <person name="Storelli N."/>
            <person name="Wittwer M."/>
            <person name="Tonolla M."/>
        </authorList>
    </citation>
    <scope>NUCLEOTIDE SEQUENCE [LARGE SCALE GENOMIC DNA]</scope>
    <source>
        <strain evidence="5 6">Cad16T</strain>
    </source>
</reference>